<dbReference type="AlphaFoldDB" id="A0A1R4GQD2"/>
<evidence type="ECO:0000313" key="2">
    <source>
        <dbReference type="Proteomes" id="UP000195913"/>
    </source>
</evidence>
<dbReference type="Pfam" id="PF14013">
    <property type="entry name" value="MT0933_antitox"/>
    <property type="match status" value="1"/>
</dbReference>
<sequence>MAFFDELKGKAEGLKDKATEVAGSGAEKLRGTVDGVGNFVDEKTGGKYSDKVDNLQESANNLLDKAAGNDSNPPT</sequence>
<evidence type="ECO:0008006" key="3">
    <source>
        <dbReference type="Google" id="ProtNLM"/>
    </source>
</evidence>
<dbReference type="Proteomes" id="UP000195913">
    <property type="component" value="Unassembled WGS sequence"/>
</dbReference>
<gene>
    <name evidence="1" type="ORF">FM101_12270</name>
</gene>
<organism evidence="1 2">
    <name type="scientific">Arthrobacter rhombi</name>
    <dbReference type="NCBI Taxonomy" id="71253"/>
    <lineage>
        <taxon>Bacteria</taxon>
        <taxon>Bacillati</taxon>
        <taxon>Actinomycetota</taxon>
        <taxon>Actinomycetes</taxon>
        <taxon>Micrococcales</taxon>
        <taxon>Micrococcaceae</taxon>
        <taxon>Arthrobacter</taxon>
    </lineage>
</organism>
<dbReference type="InterPro" id="IPR028037">
    <property type="entry name" value="Antitoxin_Rv0909/MT0933"/>
</dbReference>
<accession>A0A1R4GQD2</accession>
<name>A0A1R4GQD2_9MICC</name>
<dbReference type="EMBL" id="FUHW01000038">
    <property type="protein sequence ID" value="SJM70082.1"/>
    <property type="molecule type" value="Genomic_DNA"/>
</dbReference>
<proteinExistence type="predicted"/>
<keyword evidence="2" id="KW-1185">Reference proteome</keyword>
<dbReference type="RefSeq" id="WP_086999944.1">
    <property type="nucleotide sequence ID" value="NZ_FUHW01000038.1"/>
</dbReference>
<reference evidence="1 2" key="1">
    <citation type="submission" date="2017-02" db="EMBL/GenBank/DDBJ databases">
        <authorList>
            <person name="Peterson S.W."/>
        </authorList>
    </citation>
    <scope>NUCLEOTIDE SEQUENCE [LARGE SCALE GENOMIC DNA]</scope>
    <source>
        <strain evidence="1 2">B Ar 00.02</strain>
    </source>
</reference>
<protein>
    <recommendedName>
        <fullName evidence="3">Antitoxin</fullName>
    </recommendedName>
</protein>
<evidence type="ECO:0000313" key="1">
    <source>
        <dbReference type="EMBL" id="SJM70082.1"/>
    </source>
</evidence>